<name>A0ABN1MDB4_9FLAO</name>
<accession>A0ABN1MDB4</accession>
<keyword evidence="2" id="KW-1185">Reference proteome</keyword>
<evidence type="ECO:0000313" key="1">
    <source>
        <dbReference type="EMBL" id="GAA0871011.1"/>
    </source>
</evidence>
<comment type="caution">
    <text evidence="1">The sequence shown here is derived from an EMBL/GenBank/DDBJ whole genome shotgun (WGS) entry which is preliminary data.</text>
</comment>
<reference evidence="1 2" key="1">
    <citation type="journal article" date="2019" name="Int. J. Syst. Evol. Microbiol.">
        <title>The Global Catalogue of Microorganisms (GCM) 10K type strain sequencing project: providing services to taxonomists for standard genome sequencing and annotation.</title>
        <authorList>
            <consortium name="The Broad Institute Genomics Platform"/>
            <consortium name="The Broad Institute Genome Sequencing Center for Infectious Disease"/>
            <person name="Wu L."/>
            <person name="Ma J."/>
        </authorList>
    </citation>
    <scope>NUCLEOTIDE SEQUENCE [LARGE SCALE GENOMIC DNA]</scope>
    <source>
        <strain evidence="1 2">JCM 16082</strain>
    </source>
</reference>
<dbReference type="Proteomes" id="UP001500507">
    <property type="component" value="Unassembled WGS sequence"/>
</dbReference>
<dbReference type="RefSeq" id="WP_343762560.1">
    <property type="nucleotide sequence ID" value="NZ_BAAAFG010000001.1"/>
</dbReference>
<dbReference type="EMBL" id="BAAAFG010000001">
    <property type="protein sequence ID" value="GAA0871011.1"/>
    <property type="molecule type" value="Genomic_DNA"/>
</dbReference>
<protein>
    <submittedName>
        <fullName evidence="1">Uncharacterized protein</fullName>
    </submittedName>
</protein>
<evidence type="ECO:0000313" key="2">
    <source>
        <dbReference type="Proteomes" id="UP001500507"/>
    </source>
</evidence>
<proteinExistence type="predicted"/>
<sequence length="110" mass="12848">MKIEKKEKYTLIKDEKDNLANFAGYLTGRIEEFKDQNLVIDLLKYDEAELTDLLNFLEVSVIHRRKKRSFVMLNISLSTSEIPNELLIVPTLQEAEDIIAMEEIERDLGF</sequence>
<organism evidence="1 2">
    <name type="scientific">Gangjinia marincola</name>
    <dbReference type="NCBI Taxonomy" id="578463"/>
    <lineage>
        <taxon>Bacteria</taxon>
        <taxon>Pseudomonadati</taxon>
        <taxon>Bacteroidota</taxon>
        <taxon>Flavobacteriia</taxon>
        <taxon>Flavobacteriales</taxon>
        <taxon>Flavobacteriaceae</taxon>
        <taxon>Gangjinia</taxon>
    </lineage>
</organism>
<gene>
    <name evidence="1" type="ORF">GCM10009117_01560</name>
</gene>